<dbReference type="AlphaFoldDB" id="A0AB72ZLV7"/>
<reference evidence="1 2" key="1">
    <citation type="submission" date="2012-05" db="EMBL/GenBank/DDBJ databases">
        <title>Genome sequence of Yersinia Pestis PY-08.</title>
        <authorList>
            <person name="Santana-Cruz I."/>
            <person name="Sengamalay N."/>
            <person name="McCracken C."/>
            <person name="Daugherty S.C."/>
            <person name="Maroo A."/>
            <person name="Vara P.G."/>
            <person name="Tallon L.J."/>
            <person name="Sadzewicz L."/>
            <person name="Vinetz J.M."/>
            <person name="Cespedes Zambrano M.J."/>
            <person name="Fraser-Liggett C.M."/>
            <person name="Tettelin H."/>
        </authorList>
    </citation>
    <scope>NUCLEOTIDE SEQUENCE [LARGE SCALE GENOMIC DNA]</scope>
    <source>
        <strain evidence="1 2">PY-08</strain>
    </source>
</reference>
<dbReference type="Proteomes" id="UP000003231">
    <property type="component" value="Unassembled WGS sequence"/>
</dbReference>
<proteinExistence type="predicted"/>
<dbReference type="EMBL" id="AKRT01000215">
    <property type="protein sequence ID" value="EIR20968.1"/>
    <property type="molecule type" value="Genomic_DNA"/>
</dbReference>
<comment type="caution">
    <text evidence="1">The sequence shown here is derived from an EMBL/GenBank/DDBJ whole genome shotgun (WGS) entry which is preliminary data.</text>
</comment>
<gene>
    <name evidence="1" type="primary">macA</name>
    <name evidence="1" type="ORF">YPPY08_1651</name>
</gene>
<organism evidence="1 2">
    <name type="scientific">Yersinia pestis PY-08</name>
    <dbReference type="NCBI Taxonomy" id="992134"/>
    <lineage>
        <taxon>Bacteria</taxon>
        <taxon>Pseudomonadati</taxon>
        <taxon>Pseudomonadota</taxon>
        <taxon>Gammaproteobacteria</taxon>
        <taxon>Enterobacterales</taxon>
        <taxon>Yersiniaceae</taxon>
        <taxon>Yersinia</taxon>
    </lineage>
</organism>
<feature type="non-terminal residue" evidence="1">
    <location>
        <position position="24"/>
    </location>
</feature>
<evidence type="ECO:0000313" key="2">
    <source>
        <dbReference type="Proteomes" id="UP000003231"/>
    </source>
</evidence>
<sequence length="24" mass="2717">MQLSRGQRRWLAAIAVLLIGGFFI</sequence>
<accession>A0AB72ZLV7</accession>
<protein>
    <submittedName>
        <fullName evidence="1">Macrolide-specific efflux protein macA</fullName>
    </submittedName>
</protein>
<evidence type="ECO:0000313" key="1">
    <source>
        <dbReference type="EMBL" id="EIR20968.1"/>
    </source>
</evidence>
<name>A0AB72ZLV7_YERPE</name>